<dbReference type="EMBL" id="JACYCC010000004">
    <property type="protein sequence ID" value="KAF8686771.1"/>
    <property type="molecule type" value="Genomic_DNA"/>
</dbReference>
<dbReference type="Gene3D" id="2.130.10.10">
    <property type="entry name" value="YVTN repeat-like/Quinoprotein amine dehydrogenase"/>
    <property type="match status" value="1"/>
</dbReference>
<reference evidence="1" key="1">
    <citation type="submission" date="2020-09" db="EMBL/GenBank/DDBJ databases">
        <title>Comparative genome analyses of four rice-infecting Rhizoctonia solani isolates reveal extensive enrichment of homogalacturonan modification genes.</title>
        <authorList>
            <person name="Lee D.-Y."/>
            <person name="Jeon J."/>
            <person name="Kim K.-T."/>
            <person name="Cheong K."/>
            <person name="Song H."/>
            <person name="Choi G."/>
            <person name="Ko J."/>
            <person name="Opiyo S.O."/>
            <person name="Zuo S."/>
            <person name="Madhav S."/>
            <person name="Lee Y.-H."/>
            <person name="Wang G.-L."/>
        </authorList>
    </citation>
    <scope>NUCLEOTIDE SEQUENCE</scope>
    <source>
        <strain evidence="1">AG1-IA YN-7</strain>
    </source>
</reference>
<dbReference type="AlphaFoldDB" id="A0A8H7LPK3"/>
<gene>
    <name evidence="1" type="ORF">RHS04_00005</name>
</gene>
<evidence type="ECO:0000313" key="1">
    <source>
        <dbReference type="EMBL" id="KAF8686771.1"/>
    </source>
</evidence>
<protein>
    <submittedName>
        <fullName evidence="1">Uncharacterized protein</fullName>
    </submittedName>
</protein>
<proteinExistence type="predicted"/>
<dbReference type="Proteomes" id="UP000650582">
    <property type="component" value="Unassembled WGS sequence"/>
</dbReference>
<accession>A0A8H7LPK3</accession>
<sequence>MLAIACGGEVWIYVRSVSTGTESWDCVDRILAPSAGPPGLVTALCFFGTTLSRRHLFIGHAKAGWTIWLAPRSYHRTPFTEDGDICSIGSATIPPSEQFIAIATLDNSLVTYSLREGGPDISTHFEVRSQEVTNYRPVLPIVSTSSELVLKGTAVGDIDVLDSRTNSTASLHHAHNHIIRTLNAYGDKVVVGSSDLTKNSATSCLRCYTFSSAAEPRDWRRIDELQGPIFEIPLSSILPLTERIMLCNPLGIFSIGQLIQLKLRRKWTLTFLIVRSS</sequence>
<name>A0A8H7LPK3_9AGAM</name>
<evidence type="ECO:0000313" key="2">
    <source>
        <dbReference type="Proteomes" id="UP000650582"/>
    </source>
</evidence>
<dbReference type="SUPFAM" id="SSF50998">
    <property type="entry name" value="Quinoprotein alcohol dehydrogenase-like"/>
    <property type="match status" value="1"/>
</dbReference>
<comment type="caution">
    <text evidence="1">The sequence shown here is derived from an EMBL/GenBank/DDBJ whole genome shotgun (WGS) entry which is preliminary data.</text>
</comment>
<organism evidence="1 2">
    <name type="scientific">Rhizoctonia solani</name>
    <dbReference type="NCBI Taxonomy" id="456999"/>
    <lineage>
        <taxon>Eukaryota</taxon>
        <taxon>Fungi</taxon>
        <taxon>Dikarya</taxon>
        <taxon>Basidiomycota</taxon>
        <taxon>Agaricomycotina</taxon>
        <taxon>Agaricomycetes</taxon>
        <taxon>Cantharellales</taxon>
        <taxon>Ceratobasidiaceae</taxon>
        <taxon>Rhizoctonia</taxon>
    </lineage>
</organism>
<dbReference type="InterPro" id="IPR011047">
    <property type="entry name" value="Quinoprotein_ADH-like_sf"/>
</dbReference>
<dbReference type="InterPro" id="IPR015943">
    <property type="entry name" value="WD40/YVTN_repeat-like_dom_sf"/>
</dbReference>